<dbReference type="InterPro" id="IPR038867">
    <property type="entry name" value="WAC"/>
</dbReference>
<feature type="compositionally biased region" description="Low complexity" evidence="4">
    <location>
        <begin position="70"/>
        <end position="87"/>
    </location>
</feature>
<sequence>MADRDRSKRPRSIGNWTEHFSSSGKRYFYNHKTEVSQWEKPQEWREHERSQPSSESAPKNAPNQPHHDSTASVSGSSGKSAGRAALANSHRRSHDRIQIPTSSGHRPVVPDARKNSATSPRVVPSSAPVQRTESTSRNVANLECKQEEIPMDVDEESRDGDEADAKPEVKVKKEEPKPLFADDPITFSPEKYFQYLPKEFVPRRNIVEHAETESLRAEVKVFGLQNQIDRLSQDIKCSKSLVQTAHVKVALTDKRLDHTRKDLKQLEEEKKPPTRSFSTTSQHSFHPNR</sequence>
<dbReference type="GO" id="GO:1904263">
    <property type="term" value="P:positive regulation of TORC1 signaling"/>
    <property type="evidence" value="ECO:0007669"/>
    <property type="project" value="TreeGrafter"/>
</dbReference>
<dbReference type="PROSITE" id="PS01159">
    <property type="entry name" value="WW_DOMAIN_1"/>
    <property type="match status" value="1"/>
</dbReference>
<keyword evidence="2" id="KW-0156">Chromatin regulator</keyword>
<dbReference type="InterPro" id="IPR036020">
    <property type="entry name" value="WW_dom_sf"/>
</dbReference>
<dbReference type="PANTHER" id="PTHR15911">
    <property type="entry name" value="WW DOMAIN-CONTAINING ADAPTER PROTEIN WITH COILED-COIL"/>
    <property type="match status" value="1"/>
</dbReference>
<keyword evidence="6" id="KW-1185">Reference proteome</keyword>
<feature type="compositionally biased region" description="Acidic residues" evidence="4">
    <location>
        <begin position="149"/>
        <end position="162"/>
    </location>
</feature>
<feature type="compositionally biased region" description="Polar residues" evidence="4">
    <location>
        <begin position="275"/>
        <end position="289"/>
    </location>
</feature>
<evidence type="ECO:0000256" key="4">
    <source>
        <dbReference type="SAM" id="MobiDB-lite"/>
    </source>
</evidence>
<name>A0A1I8AAP0_9BILA</name>
<feature type="compositionally biased region" description="Polar residues" evidence="4">
    <location>
        <begin position="127"/>
        <end position="139"/>
    </location>
</feature>
<feature type="compositionally biased region" description="Basic and acidic residues" evidence="4">
    <location>
        <begin position="163"/>
        <end position="177"/>
    </location>
</feature>
<feature type="region of interest" description="Disordered" evidence="4">
    <location>
        <begin position="258"/>
        <end position="289"/>
    </location>
</feature>
<evidence type="ECO:0000256" key="1">
    <source>
        <dbReference type="ARBA" id="ARBA00004123"/>
    </source>
</evidence>
<feature type="domain" description="WW" evidence="5">
    <location>
        <begin position="16"/>
        <end position="43"/>
    </location>
</feature>
<dbReference type="CDD" id="cd00201">
    <property type="entry name" value="WW"/>
    <property type="match status" value="1"/>
</dbReference>
<dbReference type="PANTHER" id="PTHR15911:SF6">
    <property type="entry name" value="WW DOMAIN-CONTAINING ADAPTER PROTEIN WITH COILED-COIL"/>
    <property type="match status" value="1"/>
</dbReference>
<evidence type="ECO:0000256" key="3">
    <source>
        <dbReference type="ARBA" id="ARBA00023242"/>
    </source>
</evidence>
<dbReference type="Gene3D" id="2.20.70.10">
    <property type="match status" value="1"/>
</dbReference>
<accession>A0A1I8AAP0</accession>
<feature type="compositionally biased region" description="Polar residues" evidence="4">
    <location>
        <begin position="14"/>
        <end position="24"/>
    </location>
</feature>
<feature type="compositionally biased region" description="Polar residues" evidence="4">
    <location>
        <begin position="51"/>
        <end position="63"/>
    </location>
</feature>
<feature type="compositionally biased region" description="Basic and acidic residues" evidence="4">
    <location>
        <begin position="40"/>
        <end position="50"/>
    </location>
</feature>
<dbReference type="Proteomes" id="UP000095287">
    <property type="component" value="Unplaced"/>
</dbReference>
<dbReference type="Pfam" id="PF00397">
    <property type="entry name" value="WW"/>
    <property type="match status" value="1"/>
</dbReference>
<dbReference type="WBParaSite" id="L893_g3806.t1">
    <property type="protein sequence ID" value="L893_g3806.t1"/>
    <property type="gene ID" value="L893_g3806"/>
</dbReference>
<dbReference type="SUPFAM" id="SSF51045">
    <property type="entry name" value="WW domain"/>
    <property type="match status" value="1"/>
</dbReference>
<evidence type="ECO:0000313" key="7">
    <source>
        <dbReference type="WBParaSite" id="L893_g3806.t1"/>
    </source>
</evidence>
<dbReference type="GO" id="GO:0005634">
    <property type="term" value="C:nucleus"/>
    <property type="evidence" value="ECO:0007669"/>
    <property type="project" value="UniProtKB-SubCell"/>
</dbReference>
<proteinExistence type="predicted"/>
<dbReference type="GO" id="GO:0010506">
    <property type="term" value="P:regulation of autophagy"/>
    <property type="evidence" value="ECO:0007669"/>
    <property type="project" value="TreeGrafter"/>
</dbReference>
<evidence type="ECO:0000256" key="2">
    <source>
        <dbReference type="ARBA" id="ARBA00022853"/>
    </source>
</evidence>
<feature type="region of interest" description="Disordered" evidence="4">
    <location>
        <begin position="1"/>
        <end position="183"/>
    </location>
</feature>
<dbReference type="GO" id="GO:0000993">
    <property type="term" value="F:RNA polymerase II complex binding"/>
    <property type="evidence" value="ECO:0007669"/>
    <property type="project" value="TreeGrafter"/>
</dbReference>
<evidence type="ECO:0000259" key="5">
    <source>
        <dbReference type="PROSITE" id="PS50020"/>
    </source>
</evidence>
<protein>
    <submittedName>
        <fullName evidence="7">WW domain-containing protein</fullName>
    </submittedName>
</protein>
<evidence type="ECO:0000313" key="6">
    <source>
        <dbReference type="Proteomes" id="UP000095287"/>
    </source>
</evidence>
<reference evidence="7" key="1">
    <citation type="submission" date="2016-11" db="UniProtKB">
        <authorList>
            <consortium name="WormBaseParasite"/>
        </authorList>
    </citation>
    <scope>IDENTIFICATION</scope>
</reference>
<dbReference type="SMART" id="SM00456">
    <property type="entry name" value="WW"/>
    <property type="match status" value="1"/>
</dbReference>
<keyword evidence="3" id="KW-0539">Nucleus</keyword>
<dbReference type="AlphaFoldDB" id="A0A1I8AAP0"/>
<dbReference type="GO" id="GO:0006325">
    <property type="term" value="P:chromatin organization"/>
    <property type="evidence" value="ECO:0007669"/>
    <property type="project" value="UniProtKB-KW"/>
</dbReference>
<comment type="subcellular location">
    <subcellularLocation>
        <location evidence="1">Nucleus</location>
    </subcellularLocation>
</comment>
<dbReference type="InterPro" id="IPR001202">
    <property type="entry name" value="WW_dom"/>
</dbReference>
<organism evidence="6 7">
    <name type="scientific">Steinernema glaseri</name>
    <dbReference type="NCBI Taxonomy" id="37863"/>
    <lineage>
        <taxon>Eukaryota</taxon>
        <taxon>Metazoa</taxon>
        <taxon>Ecdysozoa</taxon>
        <taxon>Nematoda</taxon>
        <taxon>Chromadorea</taxon>
        <taxon>Rhabditida</taxon>
        <taxon>Tylenchina</taxon>
        <taxon>Panagrolaimomorpha</taxon>
        <taxon>Strongyloidoidea</taxon>
        <taxon>Steinernematidae</taxon>
        <taxon>Steinernema</taxon>
    </lineage>
</organism>
<dbReference type="PROSITE" id="PS50020">
    <property type="entry name" value="WW_DOMAIN_2"/>
    <property type="match status" value="1"/>
</dbReference>
<feature type="compositionally biased region" description="Basic and acidic residues" evidence="4">
    <location>
        <begin position="258"/>
        <end position="272"/>
    </location>
</feature>
<dbReference type="GO" id="GO:0003682">
    <property type="term" value="F:chromatin binding"/>
    <property type="evidence" value="ECO:0007669"/>
    <property type="project" value="TreeGrafter"/>
</dbReference>